<evidence type="ECO:0000256" key="4">
    <source>
        <dbReference type="ARBA" id="ARBA00023136"/>
    </source>
</evidence>
<feature type="transmembrane region" description="Helical" evidence="5">
    <location>
        <begin position="115"/>
        <end position="135"/>
    </location>
</feature>
<evidence type="ECO:0000313" key="7">
    <source>
        <dbReference type="EMBL" id="GGW22184.1"/>
    </source>
</evidence>
<keyword evidence="3 5" id="KW-1133">Transmembrane helix</keyword>
<feature type="transmembrane region" description="Helical" evidence="5">
    <location>
        <begin position="80"/>
        <end position="103"/>
    </location>
</feature>
<dbReference type="PROSITE" id="PS51384">
    <property type="entry name" value="FAD_FR"/>
    <property type="match status" value="1"/>
</dbReference>
<evidence type="ECO:0000313" key="8">
    <source>
        <dbReference type="Proteomes" id="UP000623776"/>
    </source>
</evidence>
<dbReference type="GO" id="GO:0016020">
    <property type="term" value="C:membrane"/>
    <property type="evidence" value="ECO:0007669"/>
    <property type="project" value="UniProtKB-SubCell"/>
</dbReference>
<comment type="caution">
    <text evidence="7">The sequence shown here is derived from an EMBL/GenBank/DDBJ whole genome shotgun (WGS) entry which is preliminary data.</text>
</comment>
<evidence type="ECO:0000256" key="5">
    <source>
        <dbReference type="SAM" id="Phobius"/>
    </source>
</evidence>
<protein>
    <submittedName>
        <fullName evidence="7">Oxidoreductase</fullName>
    </submittedName>
</protein>
<feature type="transmembrane region" description="Helical" evidence="5">
    <location>
        <begin position="173"/>
        <end position="192"/>
    </location>
</feature>
<feature type="domain" description="FAD-binding FR-type" evidence="6">
    <location>
        <begin position="202"/>
        <end position="303"/>
    </location>
</feature>
<dbReference type="PANTHER" id="PTHR47354:SF5">
    <property type="entry name" value="PROTEIN RFBI"/>
    <property type="match status" value="1"/>
</dbReference>
<dbReference type="Pfam" id="PF00175">
    <property type="entry name" value="NAD_binding_1"/>
    <property type="match status" value="1"/>
</dbReference>
<dbReference type="InterPro" id="IPR013130">
    <property type="entry name" value="Fe3_Rdtase_TM_dom"/>
</dbReference>
<comment type="subcellular location">
    <subcellularLocation>
        <location evidence="1">Membrane</location>
        <topology evidence="1">Multi-pass membrane protein</topology>
    </subcellularLocation>
</comment>
<dbReference type="InterPro" id="IPR017927">
    <property type="entry name" value="FAD-bd_FR_type"/>
</dbReference>
<keyword evidence="2 5" id="KW-0812">Transmembrane</keyword>
<organism evidence="7 8">
    <name type="scientific">Vreelandella hamiltonii</name>
    <dbReference type="NCBI Taxonomy" id="502829"/>
    <lineage>
        <taxon>Bacteria</taxon>
        <taxon>Pseudomonadati</taxon>
        <taxon>Pseudomonadota</taxon>
        <taxon>Gammaproteobacteria</taxon>
        <taxon>Oceanospirillales</taxon>
        <taxon>Halomonadaceae</taxon>
        <taxon>Vreelandella</taxon>
    </lineage>
</organism>
<feature type="transmembrane region" description="Helical" evidence="5">
    <location>
        <begin position="9"/>
        <end position="28"/>
    </location>
</feature>
<evidence type="ECO:0000256" key="3">
    <source>
        <dbReference type="ARBA" id="ARBA00022989"/>
    </source>
</evidence>
<dbReference type="InterPro" id="IPR050415">
    <property type="entry name" value="MRET"/>
</dbReference>
<dbReference type="EMBL" id="BMXN01000004">
    <property type="protein sequence ID" value="GGW22184.1"/>
    <property type="molecule type" value="Genomic_DNA"/>
</dbReference>
<keyword evidence="4 5" id="KW-0472">Membrane</keyword>
<evidence type="ECO:0000259" key="6">
    <source>
        <dbReference type="PROSITE" id="PS51384"/>
    </source>
</evidence>
<evidence type="ECO:0000256" key="2">
    <source>
        <dbReference type="ARBA" id="ARBA00022692"/>
    </source>
</evidence>
<dbReference type="AlphaFoldDB" id="A0A8H9LWQ1"/>
<dbReference type="InterPro" id="IPR039261">
    <property type="entry name" value="FNR_nucleotide-bd"/>
</dbReference>
<dbReference type="PRINTS" id="PR00410">
    <property type="entry name" value="PHEHYDRXLASE"/>
</dbReference>
<dbReference type="Gene3D" id="2.40.30.10">
    <property type="entry name" value="Translation factors"/>
    <property type="match status" value="1"/>
</dbReference>
<dbReference type="Proteomes" id="UP000623776">
    <property type="component" value="Unassembled WGS sequence"/>
</dbReference>
<dbReference type="SUPFAM" id="SSF52343">
    <property type="entry name" value="Ferredoxin reductase-like, C-terminal NADP-linked domain"/>
    <property type="match status" value="1"/>
</dbReference>
<keyword evidence="8" id="KW-1185">Reference proteome</keyword>
<accession>A0A8H9LWQ1</accession>
<dbReference type="GO" id="GO:0016491">
    <property type="term" value="F:oxidoreductase activity"/>
    <property type="evidence" value="ECO:0007669"/>
    <property type="project" value="InterPro"/>
</dbReference>
<name>A0A8H9LWQ1_9GAMM</name>
<dbReference type="RefSeq" id="WP_189462997.1">
    <property type="nucleotide sequence ID" value="NZ_BMXN01000004.1"/>
</dbReference>
<feature type="transmembrane region" description="Helical" evidence="5">
    <location>
        <begin position="147"/>
        <end position="167"/>
    </location>
</feature>
<dbReference type="Gene3D" id="3.40.50.80">
    <property type="entry name" value="Nucleotide-binding domain of ferredoxin-NADP reductase (FNR) module"/>
    <property type="match status" value="1"/>
</dbReference>
<reference evidence="8" key="1">
    <citation type="journal article" date="2019" name="Int. J. Syst. Evol. Microbiol.">
        <title>The Global Catalogue of Microorganisms (GCM) 10K type strain sequencing project: providing services to taxonomists for standard genome sequencing and annotation.</title>
        <authorList>
            <consortium name="The Broad Institute Genomics Platform"/>
            <consortium name="The Broad Institute Genome Sequencing Center for Infectious Disease"/>
            <person name="Wu L."/>
            <person name="Ma J."/>
        </authorList>
    </citation>
    <scope>NUCLEOTIDE SEQUENCE [LARGE SCALE GENOMIC DNA]</scope>
    <source>
        <strain evidence="8">KCTC 22154</strain>
    </source>
</reference>
<dbReference type="CDD" id="cd06198">
    <property type="entry name" value="FNR_like_3"/>
    <property type="match status" value="1"/>
</dbReference>
<gene>
    <name evidence="7" type="ORF">GCM10007157_10940</name>
</gene>
<proteinExistence type="predicted"/>
<feature type="transmembrane region" description="Helical" evidence="5">
    <location>
        <begin position="40"/>
        <end position="59"/>
    </location>
</feature>
<dbReference type="PANTHER" id="PTHR47354">
    <property type="entry name" value="NADH OXIDOREDUCTASE HCR"/>
    <property type="match status" value="1"/>
</dbReference>
<dbReference type="InterPro" id="IPR017938">
    <property type="entry name" value="Riboflavin_synthase-like_b-brl"/>
</dbReference>
<dbReference type="Pfam" id="PF01794">
    <property type="entry name" value="Ferric_reduct"/>
    <property type="match status" value="1"/>
</dbReference>
<dbReference type="InterPro" id="IPR001433">
    <property type="entry name" value="OxRdtase_FAD/NAD-bd"/>
</dbReference>
<dbReference type="Pfam" id="PF08022">
    <property type="entry name" value="FAD_binding_8"/>
    <property type="match status" value="1"/>
</dbReference>
<dbReference type="SUPFAM" id="SSF63380">
    <property type="entry name" value="Riboflavin synthase domain-like"/>
    <property type="match status" value="1"/>
</dbReference>
<evidence type="ECO:0000256" key="1">
    <source>
        <dbReference type="ARBA" id="ARBA00004141"/>
    </source>
</evidence>
<sequence length="437" mass="48313">MNHVIRQALLWVTLYMVLALLPVSWLLVSPPAPRSALAEAGVLLGALALSIMALQALISGRHGFGNRAGFDNVLQFHRQLGIGALLLVLAHPTLTFIAEPSLLHYLDPREDTLRALALMALLLASLTLVVTSLWRKRLGLSYETWRLLHGGLTAFVVMGGLGHALMAQRYTQGVVTSGVFALLLLLPLGLLVETRLLRPWRLRRQPWRVVDNQLERGDTTTLTLEADGQHQLDFQPGQFFWITLGNTPFALQQHPFSIVSSASQPGRVAFSAKRLGDFTRTLPKVKANTRAFIEGPYGAFIPNPDNPHGIVMLAGGIGITPFISMLRSFRDTGKSPPIWLIYANPTWQEATFREHLETLSKALPLTVVHVLSDPHEGWQGETGYVDEALIKRVLPDLDPRIDCYICGPDPMMDSAERGLIAHGIPPTHIFSDRFDIV</sequence>
<dbReference type="InterPro" id="IPR013112">
    <property type="entry name" value="FAD-bd_8"/>
</dbReference>